<evidence type="ECO:0000256" key="1">
    <source>
        <dbReference type="SAM" id="MobiDB-lite"/>
    </source>
</evidence>
<feature type="region of interest" description="Disordered" evidence="1">
    <location>
        <begin position="44"/>
        <end position="67"/>
    </location>
</feature>
<name>A0A850DTL1_9MICO</name>
<protein>
    <submittedName>
        <fullName evidence="2">Uncharacterized protein</fullName>
    </submittedName>
</protein>
<sequence>MVTGQDPPCGVLVQAPLDRIARISAGTDALRTLLDGGWMTLHARETPDQPWDQYGPDGFRTHERNPA</sequence>
<accession>A0A850DTL1</accession>
<comment type="caution">
    <text evidence="2">The sequence shown here is derived from an EMBL/GenBank/DDBJ whole genome shotgun (WGS) entry which is preliminary data.</text>
</comment>
<evidence type="ECO:0000313" key="3">
    <source>
        <dbReference type="Proteomes" id="UP000539146"/>
    </source>
</evidence>
<dbReference type="EMBL" id="JABMCG010000096">
    <property type="protein sequence ID" value="NUU28019.1"/>
    <property type="molecule type" value="Genomic_DNA"/>
</dbReference>
<gene>
    <name evidence="2" type="ORF">HP467_07820</name>
</gene>
<proteinExistence type="predicted"/>
<reference evidence="2 3" key="1">
    <citation type="submission" date="2020-05" db="EMBL/GenBank/DDBJ databases">
        <title>Genome Sequencing of Type Strains.</title>
        <authorList>
            <person name="Lemaire J.F."/>
            <person name="Inderbitzin P."/>
            <person name="Gregorio O.A."/>
            <person name="Collins S.B."/>
            <person name="Wespe N."/>
            <person name="Knight-Connoni V."/>
        </authorList>
    </citation>
    <scope>NUCLEOTIDE SEQUENCE [LARGE SCALE GENOMIC DNA]</scope>
    <source>
        <strain evidence="2 3">DSM 20512</strain>
    </source>
</reference>
<dbReference type="AlphaFoldDB" id="A0A850DTL1"/>
<evidence type="ECO:0000313" key="2">
    <source>
        <dbReference type="EMBL" id="NUU28019.1"/>
    </source>
</evidence>
<organism evidence="2 3">
    <name type="scientific">Curtobacterium citreum</name>
    <dbReference type="NCBI Taxonomy" id="2036"/>
    <lineage>
        <taxon>Bacteria</taxon>
        <taxon>Bacillati</taxon>
        <taxon>Actinomycetota</taxon>
        <taxon>Actinomycetes</taxon>
        <taxon>Micrococcales</taxon>
        <taxon>Microbacteriaceae</taxon>
        <taxon>Curtobacterium</taxon>
    </lineage>
</organism>
<dbReference type="Proteomes" id="UP000539146">
    <property type="component" value="Unassembled WGS sequence"/>
</dbReference>